<name>A0ABT4BVF5_9FIRM</name>
<keyword evidence="2" id="KW-1185">Reference proteome</keyword>
<dbReference type="Proteomes" id="UP001082703">
    <property type="component" value="Unassembled WGS sequence"/>
</dbReference>
<comment type="caution">
    <text evidence="1">The sequence shown here is derived from an EMBL/GenBank/DDBJ whole genome shotgun (WGS) entry which is preliminary data.</text>
</comment>
<reference evidence="1 2" key="1">
    <citation type="submission" date="2022-11" db="EMBL/GenBank/DDBJ databases">
        <authorList>
            <person name="Caiyu Z."/>
        </authorList>
    </citation>
    <scope>NUCLEOTIDE SEQUENCE [LARGE SCALE GENOMIC DNA]</scope>
    <source>
        <strain evidence="1 2">YR-4</strain>
    </source>
</reference>
<gene>
    <name evidence="1" type="ORF">OUY18_11485</name>
</gene>
<sequence length="303" mass="34891">MGEFKRDLYKRKHDRQLGIEQLQKMQEMPWFKLLKEDVERGEVFPALRYSGEIDFYYRGALLCKYKGNLKGEPTTSRNKGPFNPENRDDYKKIKESCEEWGKKASGEANERATLSVLYSKFSPYIKPAPSMILLDIEVGFPKLFLSDEENHRNTQVDLLFLDKSTGKLYFIEVKEAGDGRVKVESAGRSVEKIFDSMPVMEQLDEYDANLAAREDQILAAYQNYFSITREIFGCEIYSGKLSLYNRTKLLVYGESNTNNSRKSLEAIHTKLGNDLIVFENGLDLVDDLPERIISGSFCRSRNS</sequence>
<evidence type="ECO:0000313" key="1">
    <source>
        <dbReference type="EMBL" id="MCY1714872.1"/>
    </source>
</evidence>
<protein>
    <recommendedName>
        <fullName evidence="3">DUF4263 domain-containing protein</fullName>
    </recommendedName>
</protein>
<proteinExistence type="predicted"/>
<organism evidence="1 2">
    <name type="scientific">Caproiciproducens galactitolivorans</name>
    <dbReference type="NCBI Taxonomy" id="642589"/>
    <lineage>
        <taxon>Bacteria</taxon>
        <taxon>Bacillati</taxon>
        <taxon>Bacillota</taxon>
        <taxon>Clostridia</taxon>
        <taxon>Eubacteriales</taxon>
        <taxon>Acutalibacteraceae</taxon>
        <taxon>Caproiciproducens</taxon>
    </lineage>
</organism>
<evidence type="ECO:0000313" key="2">
    <source>
        <dbReference type="Proteomes" id="UP001082703"/>
    </source>
</evidence>
<dbReference type="EMBL" id="JAPOHA010000012">
    <property type="protein sequence ID" value="MCY1714872.1"/>
    <property type="molecule type" value="Genomic_DNA"/>
</dbReference>
<accession>A0ABT4BVF5</accession>
<evidence type="ECO:0008006" key="3">
    <source>
        <dbReference type="Google" id="ProtNLM"/>
    </source>
</evidence>
<dbReference type="RefSeq" id="WP_268058933.1">
    <property type="nucleotide sequence ID" value="NZ_JAPOHA010000012.1"/>
</dbReference>